<evidence type="ECO:0000313" key="1">
    <source>
        <dbReference type="EMBL" id="PIT88594.1"/>
    </source>
</evidence>
<name>A0A2M6W751_9BACT</name>
<protein>
    <submittedName>
        <fullName evidence="1">Uncharacterized protein</fullName>
    </submittedName>
</protein>
<organism evidence="1 2">
    <name type="scientific">Candidatus Magasanikbacteria bacterium CG10_big_fil_rev_8_21_14_0_10_36_32</name>
    <dbReference type="NCBI Taxonomy" id="1974646"/>
    <lineage>
        <taxon>Bacteria</taxon>
        <taxon>Candidatus Magasanikiibacteriota</taxon>
    </lineage>
</organism>
<sequence>MVAVEPVLIKVAETEPVVIRAQGIGANPISVERSALARALEMRQNKTGNQGSRTERGQMALGQAVLLAKLSQRLLLFFGVLLRRDDARDIEYHRANRRLVVLKRPAVLQIAEPLIARTGKRGVLLQSESCLHLPEHRAGVAEVAGELAPLGDCVGETSRSVLVRDGGEKRVLHGRANQTGHKVLLPKREYFQPLRGQKEDGTIPGLRWNLFLTKPNEGREYILMNYV</sequence>
<dbReference type="Proteomes" id="UP000231426">
    <property type="component" value="Unassembled WGS sequence"/>
</dbReference>
<comment type="caution">
    <text evidence="1">The sequence shown here is derived from an EMBL/GenBank/DDBJ whole genome shotgun (WGS) entry which is preliminary data.</text>
</comment>
<evidence type="ECO:0000313" key="2">
    <source>
        <dbReference type="Proteomes" id="UP000231426"/>
    </source>
</evidence>
<gene>
    <name evidence="1" type="ORF">COU29_02340</name>
</gene>
<dbReference type="EMBL" id="PFBV01000003">
    <property type="protein sequence ID" value="PIT88594.1"/>
    <property type="molecule type" value="Genomic_DNA"/>
</dbReference>
<reference evidence="2" key="1">
    <citation type="submission" date="2017-09" db="EMBL/GenBank/DDBJ databases">
        <title>Depth-based differentiation of microbial function through sediment-hosted aquifers and enrichment of novel symbionts in the deep terrestrial subsurface.</title>
        <authorList>
            <person name="Probst A.J."/>
            <person name="Ladd B."/>
            <person name="Jarett J.K."/>
            <person name="Geller-Mcgrath D.E."/>
            <person name="Sieber C.M.K."/>
            <person name="Emerson J.B."/>
            <person name="Anantharaman K."/>
            <person name="Thomas B.C."/>
            <person name="Malmstrom R."/>
            <person name="Stieglmeier M."/>
            <person name="Klingl A."/>
            <person name="Woyke T."/>
            <person name="Ryan C.M."/>
            <person name="Banfield J.F."/>
        </authorList>
    </citation>
    <scope>NUCLEOTIDE SEQUENCE [LARGE SCALE GENOMIC DNA]</scope>
</reference>
<proteinExistence type="predicted"/>
<accession>A0A2M6W751</accession>
<dbReference type="AlphaFoldDB" id="A0A2M6W751"/>